<dbReference type="Pfam" id="PF02463">
    <property type="entry name" value="SMC_N"/>
    <property type="match status" value="1"/>
</dbReference>
<keyword evidence="6 9" id="KW-0238">DNA-binding</keyword>
<evidence type="ECO:0000256" key="9">
    <source>
        <dbReference type="HAMAP-Rule" id="MF_00365"/>
    </source>
</evidence>
<dbReference type="HAMAP" id="MF_00365">
    <property type="entry name" value="RecF"/>
    <property type="match status" value="1"/>
</dbReference>
<evidence type="ECO:0000256" key="3">
    <source>
        <dbReference type="ARBA" id="ARBA00022741"/>
    </source>
</evidence>
<dbReference type="PANTHER" id="PTHR32182">
    <property type="entry name" value="DNA REPLICATION AND REPAIR PROTEIN RECF"/>
    <property type="match status" value="1"/>
</dbReference>
<gene>
    <name evidence="9 11" type="primary">recF</name>
    <name evidence="11" type="ORF">DW687_10520</name>
</gene>
<dbReference type="Proteomes" id="UP000261212">
    <property type="component" value="Unassembled WGS sequence"/>
</dbReference>
<evidence type="ECO:0000256" key="8">
    <source>
        <dbReference type="ARBA" id="ARBA00023236"/>
    </source>
</evidence>
<evidence type="ECO:0000256" key="6">
    <source>
        <dbReference type="ARBA" id="ARBA00023125"/>
    </source>
</evidence>
<evidence type="ECO:0000256" key="1">
    <source>
        <dbReference type="ARBA" id="ARBA00022490"/>
    </source>
</evidence>
<keyword evidence="4 9" id="KW-0227">DNA damage</keyword>
<dbReference type="Gene3D" id="3.40.50.300">
    <property type="entry name" value="P-loop containing nucleotide triphosphate hydrolases"/>
    <property type="match status" value="1"/>
</dbReference>
<keyword evidence="3 9" id="KW-0547">Nucleotide-binding</keyword>
<dbReference type="Gene3D" id="1.20.1050.90">
    <property type="entry name" value="RecF/RecN/SMC, N-terminal domain"/>
    <property type="match status" value="1"/>
</dbReference>
<keyword evidence="7 9" id="KW-0234">DNA repair</keyword>
<dbReference type="EMBL" id="QUSM01000007">
    <property type="protein sequence ID" value="RGD73168.1"/>
    <property type="molecule type" value="Genomic_DNA"/>
</dbReference>
<dbReference type="GO" id="GO:0005524">
    <property type="term" value="F:ATP binding"/>
    <property type="evidence" value="ECO:0007669"/>
    <property type="project" value="UniProtKB-UniRule"/>
</dbReference>
<organism evidence="11 12">
    <name type="scientific">Anaerofustis stercorihominis</name>
    <dbReference type="NCBI Taxonomy" id="214853"/>
    <lineage>
        <taxon>Bacteria</taxon>
        <taxon>Bacillati</taxon>
        <taxon>Bacillota</taxon>
        <taxon>Clostridia</taxon>
        <taxon>Eubacteriales</taxon>
        <taxon>Eubacteriaceae</taxon>
        <taxon>Anaerofustis</taxon>
    </lineage>
</organism>
<evidence type="ECO:0000313" key="11">
    <source>
        <dbReference type="EMBL" id="RGD73168.1"/>
    </source>
</evidence>
<dbReference type="InterPro" id="IPR027417">
    <property type="entry name" value="P-loop_NTPase"/>
</dbReference>
<reference evidence="11 12" key="1">
    <citation type="submission" date="2018-08" db="EMBL/GenBank/DDBJ databases">
        <title>A genome reference for cultivated species of the human gut microbiota.</title>
        <authorList>
            <person name="Zou Y."/>
            <person name="Xue W."/>
            <person name="Luo G."/>
        </authorList>
    </citation>
    <scope>NUCLEOTIDE SEQUENCE [LARGE SCALE GENOMIC DNA]</scope>
    <source>
        <strain evidence="11 12">AM25-6</strain>
    </source>
</reference>
<dbReference type="GO" id="GO:0006302">
    <property type="term" value="P:double-strand break repair"/>
    <property type="evidence" value="ECO:0007669"/>
    <property type="project" value="TreeGrafter"/>
</dbReference>
<comment type="caution">
    <text evidence="11">The sequence shown here is derived from an EMBL/GenBank/DDBJ whole genome shotgun (WGS) entry which is preliminary data.</text>
</comment>
<keyword evidence="8 9" id="KW-0742">SOS response</keyword>
<dbReference type="RefSeq" id="WP_117532689.1">
    <property type="nucleotide sequence ID" value="NZ_QUSM01000007.1"/>
</dbReference>
<evidence type="ECO:0000256" key="7">
    <source>
        <dbReference type="ARBA" id="ARBA00023204"/>
    </source>
</evidence>
<dbReference type="InterPro" id="IPR003395">
    <property type="entry name" value="RecF/RecN/SMC_N"/>
</dbReference>
<keyword evidence="1 9" id="KW-0963">Cytoplasm</keyword>
<evidence type="ECO:0000259" key="10">
    <source>
        <dbReference type="Pfam" id="PF02463"/>
    </source>
</evidence>
<feature type="binding site" evidence="9">
    <location>
        <begin position="30"/>
        <end position="37"/>
    </location>
    <ligand>
        <name>ATP</name>
        <dbReference type="ChEBI" id="CHEBI:30616"/>
    </ligand>
</feature>
<dbReference type="GO" id="GO:0006260">
    <property type="term" value="P:DNA replication"/>
    <property type="evidence" value="ECO:0007669"/>
    <property type="project" value="UniProtKB-UniRule"/>
</dbReference>
<proteinExistence type="inferred from homology"/>
<name>A0A3E3DWV2_9FIRM</name>
<evidence type="ECO:0000256" key="5">
    <source>
        <dbReference type="ARBA" id="ARBA00022840"/>
    </source>
</evidence>
<evidence type="ECO:0000256" key="4">
    <source>
        <dbReference type="ARBA" id="ARBA00022763"/>
    </source>
</evidence>
<dbReference type="NCBIfam" id="TIGR00611">
    <property type="entry name" value="recf"/>
    <property type="match status" value="1"/>
</dbReference>
<dbReference type="PANTHER" id="PTHR32182:SF0">
    <property type="entry name" value="DNA REPLICATION AND REPAIR PROTEIN RECF"/>
    <property type="match status" value="1"/>
</dbReference>
<accession>A0A3E3DWV2</accession>
<protein>
    <recommendedName>
        <fullName evidence="9">DNA replication and repair protein RecF</fullName>
    </recommendedName>
</protein>
<evidence type="ECO:0000256" key="2">
    <source>
        <dbReference type="ARBA" id="ARBA00022705"/>
    </source>
</evidence>
<keyword evidence="5 9" id="KW-0067">ATP-binding</keyword>
<dbReference type="InterPro" id="IPR042174">
    <property type="entry name" value="RecF_2"/>
</dbReference>
<dbReference type="AlphaFoldDB" id="A0A3E3DWV2"/>
<dbReference type="SUPFAM" id="SSF52540">
    <property type="entry name" value="P-loop containing nucleoside triphosphate hydrolases"/>
    <property type="match status" value="1"/>
</dbReference>
<dbReference type="GO" id="GO:0005737">
    <property type="term" value="C:cytoplasm"/>
    <property type="evidence" value="ECO:0007669"/>
    <property type="project" value="UniProtKB-SubCell"/>
</dbReference>
<sequence>MYIENIEITNFRNIEKINTSFNKKYNIFYGKNAQGKTNFLEALSLTLNGMSHREKNTSNFIKNGEDFSLISAKVIKEDDIDTFIKCVIKDKRKYEINSSPIKSRTELLREYNLVMFNPEDLKIIKGYPADRRKFLNESISHIFPSYHSALRKYNKALKQRNAILRDYSKRNIASSLLEVYDETLYTIGSDIIKIRINVLKKIEKITNELNKEVSKDEEVRFFYSSNVLENAKDLKDIKSLYKKALKNSRNDDLMKGSTTIGVHHDDINIFLNDLDTKKFASQGQQRSISLCMKLSLIKLLHDKFDDYPIVLLDDVMSDLDKFRQKQILNLIKDTQSFITCVNYSFLEDIDDYKIYKIEKGNLMGGK</sequence>
<dbReference type="GO" id="GO:0000731">
    <property type="term" value="P:DNA synthesis involved in DNA repair"/>
    <property type="evidence" value="ECO:0007669"/>
    <property type="project" value="TreeGrafter"/>
</dbReference>
<dbReference type="GO" id="GO:0003697">
    <property type="term" value="F:single-stranded DNA binding"/>
    <property type="evidence" value="ECO:0007669"/>
    <property type="project" value="UniProtKB-UniRule"/>
</dbReference>
<comment type="function">
    <text evidence="9">The RecF protein is involved in DNA metabolism; it is required for DNA replication and normal SOS inducibility. RecF binds preferentially to single-stranded, linear DNA. It also seems to bind ATP.</text>
</comment>
<keyword evidence="2 9" id="KW-0235">DNA replication</keyword>
<dbReference type="InterPro" id="IPR001238">
    <property type="entry name" value="DNA-binding_RecF"/>
</dbReference>
<comment type="similarity">
    <text evidence="9">Belongs to the RecF family.</text>
</comment>
<dbReference type="GO" id="GO:0009432">
    <property type="term" value="P:SOS response"/>
    <property type="evidence" value="ECO:0007669"/>
    <property type="project" value="UniProtKB-UniRule"/>
</dbReference>
<evidence type="ECO:0000313" key="12">
    <source>
        <dbReference type="Proteomes" id="UP000261212"/>
    </source>
</evidence>
<feature type="domain" description="RecF/RecN/SMC N-terminal" evidence="10">
    <location>
        <begin position="2"/>
        <end position="351"/>
    </location>
</feature>
<comment type="subcellular location">
    <subcellularLocation>
        <location evidence="9">Cytoplasm</location>
    </subcellularLocation>
</comment>